<evidence type="ECO:0000313" key="2">
    <source>
        <dbReference type="EMBL" id="KAK2608054.1"/>
    </source>
</evidence>
<evidence type="ECO:0000313" key="3">
    <source>
        <dbReference type="Proteomes" id="UP001265746"/>
    </source>
</evidence>
<dbReference type="AlphaFoldDB" id="A0AAD9SGC9"/>
<feature type="compositionally biased region" description="Polar residues" evidence="1">
    <location>
        <begin position="73"/>
        <end position="99"/>
    </location>
</feature>
<comment type="caution">
    <text evidence="2">The sequence shown here is derived from an EMBL/GenBank/DDBJ whole genome shotgun (WGS) entry which is preliminary data.</text>
</comment>
<protein>
    <submittedName>
        <fullName evidence="2">Uncharacterized protein</fullName>
    </submittedName>
</protein>
<feature type="compositionally biased region" description="Low complexity" evidence="1">
    <location>
        <begin position="45"/>
        <end position="68"/>
    </location>
</feature>
<dbReference type="Proteomes" id="UP001265746">
    <property type="component" value="Unassembled WGS sequence"/>
</dbReference>
<feature type="compositionally biased region" description="Polar residues" evidence="1">
    <location>
        <begin position="176"/>
        <end position="188"/>
    </location>
</feature>
<feature type="compositionally biased region" description="Low complexity" evidence="1">
    <location>
        <begin position="196"/>
        <end position="210"/>
    </location>
</feature>
<keyword evidence="3" id="KW-1185">Reference proteome</keyword>
<dbReference type="EMBL" id="JAUJFL010000003">
    <property type="protein sequence ID" value="KAK2608054.1"/>
    <property type="molecule type" value="Genomic_DNA"/>
</dbReference>
<organism evidence="2 3">
    <name type="scientific">Phomopsis amygdali</name>
    <name type="common">Fusicoccum amygdali</name>
    <dbReference type="NCBI Taxonomy" id="1214568"/>
    <lineage>
        <taxon>Eukaryota</taxon>
        <taxon>Fungi</taxon>
        <taxon>Dikarya</taxon>
        <taxon>Ascomycota</taxon>
        <taxon>Pezizomycotina</taxon>
        <taxon>Sordariomycetes</taxon>
        <taxon>Sordariomycetidae</taxon>
        <taxon>Diaporthales</taxon>
        <taxon>Diaporthaceae</taxon>
        <taxon>Diaporthe</taxon>
    </lineage>
</organism>
<feature type="region of interest" description="Disordered" evidence="1">
    <location>
        <begin position="1"/>
        <end position="123"/>
    </location>
</feature>
<proteinExistence type="predicted"/>
<feature type="region of interest" description="Disordered" evidence="1">
    <location>
        <begin position="442"/>
        <end position="508"/>
    </location>
</feature>
<reference evidence="2" key="1">
    <citation type="submission" date="2023-06" db="EMBL/GenBank/DDBJ databases">
        <authorList>
            <person name="Noh H."/>
        </authorList>
    </citation>
    <scope>NUCLEOTIDE SEQUENCE</scope>
    <source>
        <strain evidence="2">DUCC20226</strain>
    </source>
</reference>
<feature type="compositionally biased region" description="Basic and acidic residues" evidence="1">
    <location>
        <begin position="468"/>
        <end position="478"/>
    </location>
</feature>
<evidence type="ECO:0000256" key="1">
    <source>
        <dbReference type="SAM" id="MobiDB-lite"/>
    </source>
</evidence>
<accession>A0AAD9SGC9</accession>
<feature type="compositionally biased region" description="Low complexity" evidence="1">
    <location>
        <begin position="276"/>
        <end position="293"/>
    </location>
</feature>
<feature type="region of interest" description="Disordered" evidence="1">
    <location>
        <begin position="273"/>
        <end position="297"/>
    </location>
</feature>
<gene>
    <name evidence="2" type="ORF">N8I77_006690</name>
</gene>
<feature type="region of interest" description="Disordered" evidence="1">
    <location>
        <begin position="173"/>
        <end position="240"/>
    </location>
</feature>
<sequence>MAPSIEPPWRSVNGPSSPKNVHCLSGGIVNADKKRQNIGKPLSPPRSSSPHAPSAIDGDSDSSDGSIPDTPPRVTSSDTTGPNVGLNQSKCRPDNSATSLLPPVPLSNRGLTEGPKEQIRKSQGIENRHQHNWNGSYDSHHGVLAKSYSPQHTEKSKEHDIIGNELTRIRLPSLDIPSNSTSPNNQVMGHNDYYLDRSSSFGPRSSSNPDSVRRASSASEGMRWSSSSPTSMPPPPLPLQVCATHVESLPRTHERAPGVPRPNPLSVSELIHRESTGSAPTPTPPTNGSTSTSDQVPSLANDLMDILKLRERVSDADRPAFLEELNHQLSLTGLLREAREVICGTFDLTERQREIFLQQSMGMLTMDKPAREMRDVISRAVVGMSPRDMADFAWEVVHMLNGSVQKSTSPDREAISCAAHAAKFPEDQQSELIRQLKNMPPAAFQPRQPHTVAKGNTQSPGRNLPPLREWEKLADLRRAGTAGTKGQQDPIKPRPNYSLREFPIFPSH</sequence>
<name>A0AAD9SGC9_PHOAM</name>